<protein>
    <submittedName>
        <fullName evidence="2">Redoxin domain-containing protein</fullName>
    </submittedName>
</protein>
<keyword evidence="1" id="KW-0812">Transmembrane</keyword>
<evidence type="ECO:0000313" key="3">
    <source>
        <dbReference type="Proteomes" id="UP000772181"/>
    </source>
</evidence>
<dbReference type="InterPro" id="IPR036249">
    <property type="entry name" value="Thioredoxin-like_sf"/>
</dbReference>
<feature type="transmembrane region" description="Helical" evidence="1">
    <location>
        <begin position="30"/>
        <end position="52"/>
    </location>
</feature>
<dbReference type="EMBL" id="JACQWF010000382">
    <property type="protein sequence ID" value="MBI4596441.1"/>
    <property type="molecule type" value="Genomic_DNA"/>
</dbReference>
<comment type="caution">
    <text evidence="2">The sequence shown here is derived from an EMBL/GenBank/DDBJ whole genome shotgun (WGS) entry which is preliminary data.</text>
</comment>
<keyword evidence="1" id="KW-0472">Membrane</keyword>
<keyword evidence="1" id="KW-1133">Transmembrane helix</keyword>
<sequence>MLDFGRREEIIPGRKDTDYLKHNRKGGKPILKFIFFFRVLIILILAISPSYVSAAESAAAAALGVQPYAGNIVAPDFILKDLNDQKVNLSDYRGSLVIIGFFTTW</sequence>
<dbReference type="SUPFAM" id="SSF52833">
    <property type="entry name" value="Thioredoxin-like"/>
    <property type="match status" value="1"/>
</dbReference>
<dbReference type="AlphaFoldDB" id="A0A933GN18"/>
<dbReference type="Gene3D" id="3.40.30.10">
    <property type="entry name" value="Glutaredoxin"/>
    <property type="match status" value="1"/>
</dbReference>
<proteinExistence type="predicted"/>
<organism evidence="2 3">
    <name type="scientific">Tectimicrobiota bacterium</name>
    <dbReference type="NCBI Taxonomy" id="2528274"/>
    <lineage>
        <taxon>Bacteria</taxon>
        <taxon>Pseudomonadati</taxon>
        <taxon>Nitrospinota/Tectimicrobiota group</taxon>
        <taxon>Candidatus Tectimicrobiota</taxon>
    </lineage>
</organism>
<dbReference type="Proteomes" id="UP000772181">
    <property type="component" value="Unassembled WGS sequence"/>
</dbReference>
<evidence type="ECO:0000256" key="1">
    <source>
        <dbReference type="SAM" id="Phobius"/>
    </source>
</evidence>
<reference evidence="2" key="1">
    <citation type="submission" date="2020-07" db="EMBL/GenBank/DDBJ databases">
        <title>Huge and variable diversity of episymbiotic CPR bacteria and DPANN archaea in groundwater ecosystems.</title>
        <authorList>
            <person name="He C.Y."/>
            <person name="Keren R."/>
            <person name="Whittaker M."/>
            <person name="Farag I.F."/>
            <person name="Doudna J."/>
            <person name="Cate J.H.D."/>
            <person name="Banfield J.F."/>
        </authorList>
    </citation>
    <scope>NUCLEOTIDE SEQUENCE</scope>
    <source>
        <strain evidence="2">NC_groundwater_1482_Ag_S-0.65um_47_24</strain>
    </source>
</reference>
<gene>
    <name evidence="2" type="ORF">HY730_08715</name>
</gene>
<evidence type="ECO:0000313" key="2">
    <source>
        <dbReference type="EMBL" id="MBI4596441.1"/>
    </source>
</evidence>
<accession>A0A933GN18</accession>
<name>A0A933GN18_UNCTE</name>